<organism evidence="1 2">
    <name type="scientific">Aeromonas molluscorum 848</name>
    <dbReference type="NCBI Taxonomy" id="1268236"/>
    <lineage>
        <taxon>Bacteria</taxon>
        <taxon>Pseudomonadati</taxon>
        <taxon>Pseudomonadota</taxon>
        <taxon>Gammaproteobacteria</taxon>
        <taxon>Aeromonadales</taxon>
        <taxon>Aeromonadaceae</taxon>
        <taxon>Aeromonas</taxon>
    </lineage>
</organism>
<dbReference type="AlphaFoldDB" id="R1EZJ4"/>
<dbReference type="InterPro" id="IPR019959">
    <property type="entry name" value="T1SS-143_rpt-cont_dom"/>
</dbReference>
<gene>
    <name evidence="1" type="ORF">G113_20876</name>
</gene>
<reference evidence="1 2" key="1">
    <citation type="journal article" date="2013" name="Genome Announc.">
        <title>Draft Genome Sequence of Aeromonas molluscorum Strain 848TT, Isolated from Bivalve Molluscs.</title>
        <authorList>
            <person name="Spataro N."/>
            <person name="Farfan M."/>
            <person name="Albarral V."/>
            <person name="Sanglas A."/>
            <person name="Loren J.G."/>
            <person name="Fuste M.C."/>
            <person name="Bosch E."/>
        </authorList>
    </citation>
    <scope>NUCLEOTIDE SEQUENCE [LARGE SCALE GENOMIC DNA]</scope>
    <source>
        <strain evidence="1 2">848</strain>
    </source>
</reference>
<sequence length="468" mass="48062">PLLALGQQVQYELVDGDPAIPGSQILKGYVDVNGVRIEVLQVELVGSLDNAASNRFDYKVTLFEGVHQSGGDGSTSLPLKLDIIDSDKGGGNNDSTTGTLDITISEGVRPIVNGVTVDSVTLGEGRFDGAASGATADDQLISGKVTVQAYSDPIVDVRLVLSGQVMDVNGNPVTHNGEALTWQAVPGSNGHSFQALTASGTLVLSVTLPNVPDSVAAHTKVDFDYQVVTHTNLDHGANDRLDIRVGMQVTDSDGTVSKGDTLIHVTDAADPQLGIDTGISLQEGASGQTLDGQLPVNVGSDRLVSLNFEASQPALDNLTSGGKPTSYQVNGNVITLLDAGGKTILTVTLGLDGKYHVMLDSVLDQPVNSNSVNLGLQVQGTDFDGDQSNLGTLNIAITDGALPSVDAVSLTLVEDSDWSAAQTLSGDLNITAGSDPLASISFDASQPGLQGLTSGGAPVVISISGNSI</sequence>
<comment type="caution">
    <text evidence="1">The sequence shown here is derived from an EMBL/GenBank/DDBJ whole genome shotgun (WGS) entry which is preliminary data.</text>
</comment>
<proteinExistence type="predicted"/>
<dbReference type="Proteomes" id="UP000013526">
    <property type="component" value="Unassembled WGS sequence"/>
</dbReference>
<evidence type="ECO:0000313" key="2">
    <source>
        <dbReference type="Proteomes" id="UP000013526"/>
    </source>
</evidence>
<keyword evidence="2" id="KW-1185">Reference proteome</keyword>
<evidence type="ECO:0000313" key="1">
    <source>
        <dbReference type="EMBL" id="EOD53213.1"/>
    </source>
</evidence>
<accession>R1EZJ4</accession>
<feature type="non-terminal residue" evidence="1">
    <location>
        <position position="1"/>
    </location>
</feature>
<dbReference type="NCBIfam" id="TIGR03660">
    <property type="entry name" value="T1SS_rpt_143"/>
    <property type="match status" value="1"/>
</dbReference>
<protein>
    <submittedName>
        <fullName evidence="1">Type I secretion target ggxgxdxxx repeat (2 copies) domain-containing protein</fullName>
    </submittedName>
</protein>
<dbReference type="EMBL" id="AQGQ01000296">
    <property type="protein sequence ID" value="EOD53213.1"/>
    <property type="molecule type" value="Genomic_DNA"/>
</dbReference>
<name>R1EZJ4_9GAMM</name>
<feature type="non-terminal residue" evidence="1">
    <location>
        <position position="468"/>
    </location>
</feature>